<dbReference type="SMART" id="SM00345">
    <property type="entry name" value="HTH_GNTR"/>
    <property type="match status" value="1"/>
</dbReference>
<dbReference type="PROSITE" id="PS50949">
    <property type="entry name" value="HTH_GNTR"/>
    <property type="match status" value="1"/>
</dbReference>
<comment type="caution">
    <text evidence="5">The sequence shown here is derived from an EMBL/GenBank/DDBJ whole genome shotgun (WGS) entry which is preliminary data.</text>
</comment>
<dbReference type="EMBL" id="BAABIQ010000007">
    <property type="protein sequence ID" value="GAA4786952.1"/>
    <property type="molecule type" value="Genomic_DNA"/>
</dbReference>
<protein>
    <submittedName>
        <fullName evidence="5">GntR family transcriptional regulator</fullName>
    </submittedName>
</protein>
<dbReference type="InterPro" id="IPR000524">
    <property type="entry name" value="Tscrpt_reg_HTH_GntR"/>
</dbReference>
<keyword evidence="6" id="KW-1185">Reference proteome</keyword>
<dbReference type="InterPro" id="IPR036388">
    <property type="entry name" value="WH-like_DNA-bd_sf"/>
</dbReference>
<evidence type="ECO:0000256" key="3">
    <source>
        <dbReference type="ARBA" id="ARBA00023163"/>
    </source>
</evidence>
<dbReference type="CDD" id="cd07377">
    <property type="entry name" value="WHTH_GntR"/>
    <property type="match status" value="1"/>
</dbReference>
<dbReference type="Proteomes" id="UP001501411">
    <property type="component" value="Unassembled WGS sequence"/>
</dbReference>
<dbReference type="SUPFAM" id="SSF46785">
    <property type="entry name" value="Winged helix' DNA-binding domain"/>
    <property type="match status" value="1"/>
</dbReference>
<keyword evidence="3" id="KW-0804">Transcription</keyword>
<proteinExistence type="predicted"/>
<sequence length="129" mass="15334">MEFRDNKAIYLQIIDYVFEQILLGKWCANEKISSVRDLAAQLEVNPNTVARSYEMLQNQEVIQNKRGIGFFVCANALEKIRNQRREEFKIRELPEIFRSIYLLGIDFDQLKEAYHDFINTINLQENENK</sequence>
<dbReference type="RefSeq" id="WP_345231031.1">
    <property type="nucleotide sequence ID" value="NZ_BAABIQ010000007.1"/>
</dbReference>
<evidence type="ECO:0000313" key="6">
    <source>
        <dbReference type="Proteomes" id="UP001501411"/>
    </source>
</evidence>
<reference evidence="6" key="1">
    <citation type="journal article" date="2019" name="Int. J. Syst. Evol. Microbiol.">
        <title>The Global Catalogue of Microorganisms (GCM) 10K type strain sequencing project: providing services to taxonomists for standard genome sequencing and annotation.</title>
        <authorList>
            <consortium name="The Broad Institute Genomics Platform"/>
            <consortium name="The Broad Institute Genome Sequencing Center for Infectious Disease"/>
            <person name="Wu L."/>
            <person name="Ma J."/>
        </authorList>
    </citation>
    <scope>NUCLEOTIDE SEQUENCE [LARGE SCALE GENOMIC DNA]</scope>
    <source>
        <strain evidence="6">JCM 18200</strain>
    </source>
</reference>
<keyword evidence="1" id="KW-0805">Transcription regulation</keyword>
<evidence type="ECO:0000256" key="2">
    <source>
        <dbReference type="ARBA" id="ARBA00023125"/>
    </source>
</evidence>
<evidence type="ECO:0000259" key="4">
    <source>
        <dbReference type="PROSITE" id="PS50949"/>
    </source>
</evidence>
<dbReference type="PANTHER" id="PTHR38445:SF10">
    <property type="entry name" value="GNTR-FAMILY TRANSCRIPTIONAL REGULATOR"/>
    <property type="match status" value="1"/>
</dbReference>
<evidence type="ECO:0000313" key="5">
    <source>
        <dbReference type="EMBL" id="GAA4786952.1"/>
    </source>
</evidence>
<feature type="domain" description="HTH gntR-type" evidence="4">
    <location>
        <begin position="7"/>
        <end position="75"/>
    </location>
</feature>
<name>A0ABP9AYZ1_9SPHI</name>
<accession>A0ABP9AYZ1</accession>
<keyword evidence="2" id="KW-0238">DNA-binding</keyword>
<dbReference type="Gene3D" id="1.10.287.100">
    <property type="match status" value="1"/>
</dbReference>
<dbReference type="Gene3D" id="1.10.10.10">
    <property type="entry name" value="Winged helix-like DNA-binding domain superfamily/Winged helix DNA-binding domain"/>
    <property type="match status" value="1"/>
</dbReference>
<gene>
    <name evidence="5" type="ORF">GCM10023231_13840</name>
</gene>
<evidence type="ECO:0000256" key="1">
    <source>
        <dbReference type="ARBA" id="ARBA00023015"/>
    </source>
</evidence>
<dbReference type="PANTHER" id="PTHR38445">
    <property type="entry name" value="HTH-TYPE TRANSCRIPTIONAL REPRESSOR YTRA"/>
    <property type="match status" value="1"/>
</dbReference>
<dbReference type="Pfam" id="PF00392">
    <property type="entry name" value="GntR"/>
    <property type="match status" value="1"/>
</dbReference>
<organism evidence="5 6">
    <name type="scientific">Olivibacter ginsenosidimutans</name>
    <dbReference type="NCBI Taxonomy" id="1176537"/>
    <lineage>
        <taxon>Bacteria</taxon>
        <taxon>Pseudomonadati</taxon>
        <taxon>Bacteroidota</taxon>
        <taxon>Sphingobacteriia</taxon>
        <taxon>Sphingobacteriales</taxon>
        <taxon>Sphingobacteriaceae</taxon>
        <taxon>Olivibacter</taxon>
    </lineage>
</organism>
<dbReference type="InterPro" id="IPR036390">
    <property type="entry name" value="WH_DNA-bd_sf"/>
</dbReference>